<name>A0ABU4C5G4_RHOGO</name>
<proteinExistence type="predicted"/>
<comment type="caution">
    <text evidence="1">The sequence shown here is derived from an EMBL/GenBank/DDBJ whole genome shotgun (WGS) entry which is preliminary data.</text>
</comment>
<sequence length="373" mass="41571">MKQTGTAVVDHHQFVVGSQTAETYESSETGSVIEVGPNFVTIMTGVAYGPVSLTIEVLDDEPGELDPSSVEWEVVEEATVKISKPVRVITTSGELLPDFDKVPITKGMNIFRVSAQGRDLNWDLTVTEPTESYLVQVWKVTQPAAMRRLHKTDTAWNDEIVTHPVRNFWDPDPAGDATLYLKYGYEQMATWAKEEAIRWGGRPPTDTLRGQYYAQEFAGHDRMLVDALVRCRGPKLRRIAAWSARRAYTIAGIADIEWIRAGLDALDNADPLPYPFDDNLGAHVWEAFQSEPRIELSTTDGNGERKASAALVSSRALIDASMEKPLSAVFNGLRTAALTDGSNYLRLIADLRREFFPKLAPAEEYERWIGHSV</sequence>
<reference evidence="1 2" key="1">
    <citation type="submission" date="2023-10" db="EMBL/GenBank/DDBJ databases">
        <title>Development of a sustainable strategy for remediation of hydrocarbon-contaminated territories based on the waste exchange concept.</title>
        <authorList>
            <person name="Krivoruchko A."/>
        </authorList>
    </citation>
    <scope>NUCLEOTIDE SEQUENCE [LARGE SCALE GENOMIC DNA]</scope>
    <source>
        <strain evidence="1 2">IEGM 1203</strain>
    </source>
</reference>
<gene>
    <name evidence="1" type="ORF">R3Q16_34745</name>
</gene>
<dbReference type="EMBL" id="JAWLKB010000075">
    <property type="protein sequence ID" value="MDV6271747.1"/>
    <property type="molecule type" value="Genomic_DNA"/>
</dbReference>
<keyword evidence="2" id="KW-1185">Reference proteome</keyword>
<accession>A0ABU4C5G4</accession>
<dbReference type="RefSeq" id="WP_317546412.1">
    <property type="nucleotide sequence ID" value="NZ_JAWLKB010000075.1"/>
</dbReference>
<protein>
    <submittedName>
        <fullName evidence="1">Transposase</fullName>
    </submittedName>
</protein>
<dbReference type="Proteomes" id="UP001185927">
    <property type="component" value="Unassembled WGS sequence"/>
</dbReference>
<evidence type="ECO:0000313" key="1">
    <source>
        <dbReference type="EMBL" id="MDV6271747.1"/>
    </source>
</evidence>
<organism evidence="1 2">
    <name type="scientific">Rhodococcus globerulus</name>
    <dbReference type="NCBI Taxonomy" id="33008"/>
    <lineage>
        <taxon>Bacteria</taxon>
        <taxon>Bacillati</taxon>
        <taxon>Actinomycetota</taxon>
        <taxon>Actinomycetes</taxon>
        <taxon>Mycobacteriales</taxon>
        <taxon>Nocardiaceae</taxon>
        <taxon>Rhodococcus</taxon>
    </lineage>
</organism>
<evidence type="ECO:0000313" key="2">
    <source>
        <dbReference type="Proteomes" id="UP001185927"/>
    </source>
</evidence>